<dbReference type="STRING" id="929556.Solca_1529"/>
<dbReference type="AlphaFoldDB" id="H8KQI6"/>
<evidence type="ECO:0000256" key="1">
    <source>
        <dbReference type="SAM" id="MobiDB-lite"/>
    </source>
</evidence>
<sequence length="51" mass="5741">MDKEKTKKELKKPQKPASANQPTDKAMTKKAREADHNSMEGKTPGTNTRKE</sequence>
<evidence type="ECO:0000313" key="2">
    <source>
        <dbReference type="EMBL" id="AFD06602.1"/>
    </source>
</evidence>
<reference evidence="2" key="1">
    <citation type="submission" date="2012-02" db="EMBL/GenBank/DDBJ databases">
        <title>The complete genome of Solitalea canadensis DSM 3403.</title>
        <authorList>
            <consortium name="US DOE Joint Genome Institute (JGI-PGF)"/>
            <person name="Lucas S."/>
            <person name="Copeland A."/>
            <person name="Lapidus A."/>
            <person name="Glavina del Rio T."/>
            <person name="Dalin E."/>
            <person name="Tice H."/>
            <person name="Bruce D."/>
            <person name="Goodwin L."/>
            <person name="Pitluck S."/>
            <person name="Peters L."/>
            <person name="Ovchinnikova G."/>
            <person name="Lu M."/>
            <person name="Kyrpides N."/>
            <person name="Mavromatis K."/>
            <person name="Ivanova N."/>
            <person name="Brettin T."/>
            <person name="Detter J.C."/>
            <person name="Han C."/>
            <person name="Larimer F."/>
            <person name="Land M."/>
            <person name="Hauser L."/>
            <person name="Markowitz V."/>
            <person name="Cheng J.-F."/>
            <person name="Hugenholtz P."/>
            <person name="Woyke T."/>
            <person name="Wu D."/>
            <person name="Spring S."/>
            <person name="Schroeder M."/>
            <person name="Kopitz M."/>
            <person name="Brambilla E."/>
            <person name="Klenk H.-P."/>
            <person name="Eisen J.A."/>
        </authorList>
    </citation>
    <scope>NUCLEOTIDE SEQUENCE</scope>
    <source>
        <strain evidence="2">DSM 3403</strain>
    </source>
</reference>
<feature type="region of interest" description="Disordered" evidence="1">
    <location>
        <begin position="1"/>
        <end position="51"/>
    </location>
</feature>
<dbReference type="KEGG" id="scn:Solca_1529"/>
<dbReference type="HOGENOM" id="CLU_3103892_0_0_10"/>
<feature type="compositionally biased region" description="Basic and acidic residues" evidence="1">
    <location>
        <begin position="26"/>
        <end position="39"/>
    </location>
</feature>
<accession>H8KQI6</accession>
<protein>
    <submittedName>
        <fullName evidence="2">Uncharacterized protein</fullName>
    </submittedName>
</protein>
<gene>
    <name evidence="2" type="ordered locus">Solca_1529</name>
</gene>
<proteinExistence type="predicted"/>
<organism evidence="2 3">
    <name type="scientific">Solitalea canadensis (strain ATCC 29591 / DSM 3403 / JCM 21819 / LMG 8368 / NBRC 15130 / NCIMB 12057 / USAM 9D)</name>
    <name type="common">Flexibacter canadensis</name>
    <dbReference type="NCBI Taxonomy" id="929556"/>
    <lineage>
        <taxon>Bacteria</taxon>
        <taxon>Pseudomonadati</taxon>
        <taxon>Bacteroidota</taxon>
        <taxon>Sphingobacteriia</taxon>
        <taxon>Sphingobacteriales</taxon>
        <taxon>Sphingobacteriaceae</taxon>
        <taxon>Solitalea</taxon>
    </lineage>
</organism>
<keyword evidence="3" id="KW-1185">Reference proteome</keyword>
<dbReference type="Proteomes" id="UP000007590">
    <property type="component" value="Chromosome"/>
</dbReference>
<dbReference type="RefSeq" id="WP_014679829.1">
    <property type="nucleotide sequence ID" value="NC_017770.1"/>
</dbReference>
<dbReference type="EMBL" id="CP003349">
    <property type="protein sequence ID" value="AFD06602.1"/>
    <property type="molecule type" value="Genomic_DNA"/>
</dbReference>
<evidence type="ECO:0000313" key="3">
    <source>
        <dbReference type="Proteomes" id="UP000007590"/>
    </source>
</evidence>
<name>H8KQI6_SOLCM</name>